<evidence type="ECO:0000256" key="4">
    <source>
        <dbReference type="ARBA" id="ARBA00022475"/>
    </source>
</evidence>
<dbReference type="SUPFAM" id="SSF47384">
    <property type="entry name" value="Homodimeric domain of signal transducing histidine kinase"/>
    <property type="match status" value="1"/>
</dbReference>
<dbReference type="Pfam" id="PF02518">
    <property type="entry name" value="HATPase_c"/>
    <property type="match status" value="1"/>
</dbReference>
<dbReference type="RefSeq" id="WP_369313391.1">
    <property type="nucleotide sequence ID" value="NZ_JBEHZE010000001.1"/>
</dbReference>
<keyword evidence="11" id="KW-0812">Transmembrane</keyword>
<dbReference type="InterPro" id="IPR003594">
    <property type="entry name" value="HATPase_dom"/>
</dbReference>
<dbReference type="InterPro" id="IPR003661">
    <property type="entry name" value="HisK_dim/P_dom"/>
</dbReference>
<feature type="transmembrane region" description="Helical" evidence="11">
    <location>
        <begin position="174"/>
        <end position="193"/>
    </location>
</feature>
<dbReference type="SUPFAM" id="SSF55874">
    <property type="entry name" value="ATPase domain of HSP90 chaperone/DNA topoisomerase II/histidine kinase"/>
    <property type="match status" value="1"/>
</dbReference>
<gene>
    <name evidence="13" type="ORF">ABFZ84_07700</name>
</gene>
<dbReference type="InterPro" id="IPR005467">
    <property type="entry name" value="His_kinase_dom"/>
</dbReference>
<dbReference type="Pfam" id="PF00512">
    <property type="entry name" value="HisKA"/>
    <property type="match status" value="1"/>
</dbReference>
<evidence type="ECO:0000256" key="11">
    <source>
        <dbReference type="SAM" id="Phobius"/>
    </source>
</evidence>
<dbReference type="CDD" id="cd00075">
    <property type="entry name" value="HATPase"/>
    <property type="match status" value="1"/>
</dbReference>
<dbReference type="InterPro" id="IPR036890">
    <property type="entry name" value="HATPase_C_sf"/>
</dbReference>
<keyword evidence="9" id="KW-0067">ATP-binding</keyword>
<dbReference type="PROSITE" id="PS50109">
    <property type="entry name" value="HIS_KIN"/>
    <property type="match status" value="1"/>
</dbReference>
<dbReference type="PANTHER" id="PTHR44936">
    <property type="entry name" value="SENSOR PROTEIN CREC"/>
    <property type="match status" value="1"/>
</dbReference>
<keyword evidence="14" id="KW-1185">Reference proteome</keyword>
<organism evidence="13 14">
    <name type="scientific">Hyphococcus lacteus</name>
    <dbReference type="NCBI Taxonomy" id="3143536"/>
    <lineage>
        <taxon>Bacteria</taxon>
        <taxon>Pseudomonadati</taxon>
        <taxon>Pseudomonadota</taxon>
        <taxon>Alphaproteobacteria</taxon>
        <taxon>Parvularculales</taxon>
        <taxon>Parvularculaceae</taxon>
        <taxon>Hyphococcus</taxon>
    </lineage>
</organism>
<keyword evidence="7" id="KW-0547">Nucleotide-binding</keyword>
<keyword evidence="10" id="KW-0175">Coiled coil</keyword>
<dbReference type="Gene3D" id="1.10.287.130">
    <property type="match status" value="1"/>
</dbReference>
<evidence type="ECO:0000256" key="9">
    <source>
        <dbReference type="ARBA" id="ARBA00022840"/>
    </source>
</evidence>
<dbReference type="PRINTS" id="PR00344">
    <property type="entry name" value="BCTRLSENSOR"/>
</dbReference>
<evidence type="ECO:0000256" key="5">
    <source>
        <dbReference type="ARBA" id="ARBA00022553"/>
    </source>
</evidence>
<dbReference type="InterPro" id="IPR004358">
    <property type="entry name" value="Sig_transdc_His_kin-like_C"/>
</dbReference>
<evidence type="ECO:0000259" key="12">
    <source>
        <dbReference type="PROSITE" id="PS50109"/>
    </source>
</evidence>
<dbReference type="Gene3D" id="3.30.565.10">
    <property type="entry name" value="Histidine kinase-like ATPase, C-terminal domain"/>
    <property type="match status" value="1"/>
</dbReference>
<evidence type="ECO:0000256" key="2">
    <source>
        <dbReference type="ARBA" id="ARBA00004651"/>
    </source>
</evidence>
<dbReference type="InterPro" id="IPR050980">
    <property type="entry name" value="2C_sensor_his_kinase"/>
</dbReference>
<evidence type="ECO:0000313" key="14">
    <source>
        <dbReference type="Proteomes" id="UP001560685"/>
    </source>
</evidence>
<evidence type="ECO:0000256" key="10">
    <source>
        <dbReference type="SAM" id="Coils"/>
    </source>
</evidence>
<proteinExistence type="predicted"/>
<evidence type="ECO:0000256" key="1">
    <source>
        <dbReference type="ARBA" id="ARBA00000085"/>
    </source>
</evidence>
<evidence type="ECO:0000313" key="13">
    <source>
        <dbReference type="EMBL" id="MEX6633431.1"/>
    </source>
</evidence>
<reference evidence="13 14" key="1">
    <citation type="submission" date="2024-05" db="EMBL/GenBank/DDBJ databases">
        <title>Three bacterial strains, DH-69, EH-24, and ECK-19 isolated from coastal sediments.</title>
        <authorList>
            <person name="Ye Y.-Q."/>
            <person name="Du Z.-J."/>
        </authorList>
    </citation>
    <scope>NUCLEOTIDE SEQUENCE [LARGE SCALE GENOMIC DNA]</scope>
    <source>
        <strain evidence="13 14">ECK-19</strain>
    </source>
</reference>
<dbReference type="EMBL" id="JBEHZE010000001">
    <property type="protein sequence ID" value="MEX6633431.1"/>
    <property type="molecule type" value="Genomic_DNA"/>
</dbReference>
<comment type="caution">
    <text evidence="13">The sequence shown here is derived from an EMBL/GenBank/DDBJ whole genome shotgun (WGS) entry which is preliminary data.</text>
</comment>
<sequence length="478" mass="52260">MASIPTLAAMTTRRSLSAKLLLLTLLFVFIAELVVMVPSIAKQRLDWFTMRIEAAYLVALALEGPSQDSLDDDLVRQLFSTADIQGVTINNDDMRMLILAPEVNPHGAPNMKHVDLADDDPLSLIGNAWSTIFSRGDRLIQATGAPQFAPDQNVDIIVSQKSLRTDLYTYARNILILSLVISTVTGMLVYWALNRIIVQPVRRLTENITAFDADPENARGILEPSGRTDEIGLAEKSLADMERSVRDLLNERRRLAALGAGISKISHDLRNILASAQLMSDRLSKSDDPSVRKLTPRLLSALDRAITLSRDTLTFGRMEARLLDMSPIRLHDLAEEVFEDTAAMRVTNANNIDPELKIVADRTQLYRTLFNLVRNATEAMTETVPADSNDNSPVGEVGIDAAIDGNKVAIRVTDTGPGIPDHARAELFEPFKGSRKPGGSGLGIAIAAEIIRAHGGSLSLGRSDTTGTEFLISLPHRN</sequence>
<keyword evidence="8 13" id="KW-0418">Kinase</keyword>
<comment type="catalytic activity">
    <reaction evidence="1">
        <text>ATP + protein L-histidine = ADP + protein N-phospho-L-histidine.</text>
        <dbReference type="EC" id="2.7.13.3"/>
    </reaction>
</comment>
<feature type="coiled-coil region" evidence="10">
    <location>
        <begin position="231"/>
        <end position="258"/>
    </location>
</feature>
<feature type="transmembrane region" description="Helical" evidence="11">
    <location>
        <begin position="20"/>
        <end position="41"/>
    </location>
</feature>
<keyword evidence="11" id="KW-0472">Membrane</keyword>
<dbReference type="Proteomes" id="UP001560685">
    <property type="component" value="Unassembled WGS sequence"/>
</dbReference>
<dbReference type="SMART" id="SM00387">
    <property type="entry name" value="HATPase_c"/>
    <property type="match status" value="1"/>
</dbReference>
<dbReference type="EC" id="2.7.13.3" evidence="3"/>
<accession>A0ABV3Z3Q1</accession>
<protein>
    <recommendedName>
        <fullName evidence="3">histidine kinase</fullName>
        <ecNumber evidence="3">2.7.13.3</ecNumber>
    </recommendedName>
</protein>
<dbReference type="PANTHER" id="PTHR44936:SF10">
    <property type="entry name" value="SENSOR PROTEIN RSTB"/>
    <property type="match status" value="1"/>
</dbReference>
<dbReference type="CDD" id="cd00082">
    <property type="entry name" value="HisKA"/>
    <property type="match status" value="1"/>
</dbReference>
<comment type="subcellular location">
    <subcellularLocation>
        <location evidence="2">Cell membrane</location>
        <topology evidence="2">Multi-pass membrane protein</topology>
    </subcellularLocation>
</comment>
<keyword evidence="5" id="KW-0597">Phosphoprotein</keyword>
<keyword evidence="11" id="KW-1133">Transmembrane helix</keyword>
<feature type="domain" description="Histidine kinase" evidence="12">
    <location>
        <begin position="264"/>
        <end position="478"/>
    </location>
</feature>
<keyword evidence="6" id="KW-0808">Transferase</keyword>
<evidence type="ECO:0000256" key="7">
    <source>
        <dbReference type="ARBA" id="ARBA00022741"/>
    </source>
</evidence>
<dbReference type="GO" id="GO:0016301">
    <property type="term" value="F:kinase activity"/>
    <property type="evidence" value="ECO:0007669"/>
    <property type="project" value="UniProtKB-KW"/>
</dbReference>
<dbReference type="InterPro" id="IPR036097">
    <property type="entry name" value="HisK_dim/P_sf"/>
</dbReference>
<dbReference type="SMART" id="SM00388">
    <property type="entry name" value="HisKA"/>
    <property type="match status" value="1"/>
</dbReference>
<keyword evidence="4" id="KW-1003">Cell membrane</keyword>
<name>A0ABV3Z3Q1_9PROT</name>
<evidence type="ECO:0000256" key="8">
    <source>
        <dbReference type="ARBA" id="ARBA00022777"/>
    </source>
</evidence>
<evidence type="ECO:0000256" key="6">
    <source>
        <dbReference type="ARBA" id="ARBA00022679"/>
    </source>
</evidence>
<evidence type="ECO:0000256" key="3">
    <source>
        <dbReference type="ARBA" id="ARBA00012438"/>
    </source>
</evidence>